<accession>A0A4U5NTL5</accession>
<comment type="caution">
    <text evidence="1">The sequence shown here is derived from an EMBL/GenBank/DDBJ whole genome shotgun (WGS) entry which is preliminary data.</text>
</comment>
<evidence type="ECO:0000313" key="1">
    <source>
        <dbReference type="EMBL" id="TKR86520.1"/>
    </source>
</evidence>
<sequence length="179" mass="20111">MKTHKIISTTAQQQQQHQCGAAAGEQKPMRARGRCRICSCRILRESSQDAADVVDVGGRLWPKRRHWMQGFVDLRRRRLLLSGCLLVAKGTQDPLGKGRKRQHHITGFLHHRRHGITRIRGLQGFRGSKKVAGSHSTRRLAVGSRDRFRDTPAPHKSVVHKNLNQASLKLSGSGRVLSL</sequence>
<proteinExistence type="predicted"/>
<gene>
    <name evidence="1" type="ORF">L596_011098</name>
</gene>
<name>A0A4U5NTL5_STECR</name>
<organism evidence="1 2">
    <name type="scientific">Steinernema carpocapsae</name>
    <name type="common">Entomopathogenic nematode</name>
    <dbReference type="NCBI Taxonomy" id="34508"/>
    <lineage>
        <taxon>Eukaryota</taxon>
        <taxon>Metazoa</taxon>
        <taxon>Ecdysozoa</taxon>
        <taxon>Nematoda</taxon>
        <taxon>Chromadorea</taxon>
        <taxon>Rhabditida</taxon>
        <taxon>Tylenchina</taxon>
        <taxon>Panagrolaimomorpha</taxon>
        <taxon>Strongyloidoidea</taxon>
        <taxon>Steinernematidae</taxon>
        <taxon>Steinernema</taxon>
    </lineage>
</organism>
<dbReference type="AlphaFoldDB" id="A0A4U5NTL5"/>
<dbReference type="EMBL" id="AZBU02000003">
    <property type="protein sequence ID" value="TKR86520.1"/>
    <property type="molecule type" value="Genomic_DNA"/>
</dbReference>
<reference evidence="1 2" key="1">
    <citation type="journal article" date="2015" name="Genome Biol.">
        <title>Comparative genomics of Steinernema reveals deeply conserved gene regulatory networks.</title>
        <authorList>
            <person name="Dillman A.R."/>
            <person name="Macchietto M."/>
            <person name="Porter C.F."/>
            <person name="Rogers A."/>
            <person name="Williams B."/>
            <person name="Antoshechkin I."/>
            <person name="Lee M.M."/>
            <person name="Goodwin Z."/>
            <person name="Lu X."/>
            <person name="Lewis E.E."/>
            <person name="Goodrich-Blair H."/>
            <person name="Stock S.P."/>
            <person name="Adams B.J."/>
            <person name="Sternberg P.W."/>
            <person name="Mortazavi A."/>
        </authorList>
    </citation>
    <scope>NUCLEOTIDE SEQUENCE [LARGE SCALE GENOMIC DNA]</scope>
    <source>
        <strain evidence="1 2">ALL</strain>
    </source>
</reference>
<protein>
    <submittedName>
        <fullName evidence="1">Uncharacterized protein</fullName>
    </submittedName>
</protein>
<evidence type="ECO:0000313" key="2">
    <source>
        <dbReference type="Proteomes" id="UP000298663"/>
    </source>
</evidence>
<keyword evidence="2" id="KW-1185">Reference proteome</keyword>
<dbReference type="Proteomes" id="UP000298663">
    <property type="component" value="Unassembled WGS sequence"/>
</dbReference>
<reference evidence="1 2" key="2">
    <citation type="journal article" date="2019" name="G3 (Bethesda)">
        <title>Hybrid Assembly of the Genome of the Entomopathogenic Nematode Steinernema carpocapsae Identifies the X-Chromosome.</title>
        <authorList>
            <person name="Serra L."/>
            <person name="Macchietto M."/>
            <person name="Macias-Munoz A."/>
            <person name="McGill C.J."/>
            <person name="Rodriguez I.M."/>
            <person name="Rodriguez B."/>
            <person name="Murad R."/>
            <person name="Mortazavi A."/>
        </authorList>
    </citation>
    <scope>NUCLEOTIDE SEQUENCE [LARGE SCALE GENOMIC DNA]</scope>
    <source>
        <strain evidence="1 2">ALL</strain>
    </source>
</reference>